<name>A0ACA9P3Z7_9GLOM</name>
<protein>
    <submittedName>
        <fullName evidence="1">3747_t:CDS:1</fullName>
    </submittedName>
</protein>
<organism evidence="1 2">
    <name type="scientific">Dentiscutata heterogama</name>
    <dbReference type="NCBI Taxonomy" id="1316150"/>
    <lineage>
        <taxon>Eukaryota</taxon>
        <taxon>Fungi</taxon>
        <taxon>Fungi incertae sedis</taxon>
        <taxon>Mucoromycota</taxon>
        <taxon>Glomeromycotina</taxon>
        <taxon>Glomeromycetes</taxon>
        <taxon>Diversisporales</taxon>
        <taxon>Gigasporaceae</taxon>
        <taxon>Dentiscutata</taxon>
    </lineage>
</organism>
<feature type="non-terminal residue" evidence="1">
    <location>
        <position position="308"/>
    </location>
</feature>
<dbReference type="EMBL" id="CAJVPU010024113">
    <property type="protein sequence ID" value="CAG8691089.1"/>
    <property type="molecule type" value="Genomic_DNA"/>
</dbReference>
<sequence length="308" mass="34836">MISPSLFTIRPSFVFDKAINWFPGHMAKGLRVISERLSSVDVVVEVRDARISFKFLIYYLNIETNSKPQYIPLSSINNKFEDIAKLKDRIIVYNKADLADECPQVAITDAFREYRKQRVIFTDANTDKNVKMIINFAANKAIKEPEKYPYVTVMVVGMPNVGKSSLINSMRRLGIHKGKAVKTGALPGVTRSVSATSIKVSEDPTVYLIDTPGVMIPHITDPVASLKVALTGGIRDHLSDEEVMADYLLWRLNNFGNFSYVEKFKLSHPTDSIEVLLPEISKRIGALQKYGEYDLNKSAMFFIKQYRN</sequence>
<keyword evidence="2" id="KW-1185">Reference proteome</keyword>
<evidence type="ECO:0000313" key="2">
    <source>
        <dbReference type="Proteomes" id="UP000789702"/>
    </source>
</evidence>
<accession>A0ACA9P3Z7</accession>
<comment type="caution">
    <text evidence="1">The sequence shown here is derived from an EMBL/GenBank/DDBJ whole genome shotgun (WGS) entry which is preliminary data.</text>
</comment>
<proteinExistence type="predicted"/>
<dbReference type="Proteomes" id="UP000789702">
    <property type="component" value="Unassembled WGS sequence"/>
</dbReference>
<evidence type="ECO:0000313" key="1">
    <source>
        <dbReference type="EMBL" id="CAG8691089.1"/>
    </source>
</evidence>
<reference evidence="1" key="1">
    <citation type="submission" date="2021-06" db="EMBL/GenBank/DDBJ databases">
        <authorList>
            <person name="Kallberg Y."/>
            <person name="Tangrot J."/>
            <person name="Rosling A."/>
        </authorList>
    </citation>
    <scope>NUCLEOTIDE SEQUENCE</scope>
    <source>
        <strain evidence="1">IL203A</strain>
    </source>
</reference>
<gene>
    <name evidence="1" type="ORF">DHETER_LOCUS11255</name>
</gene>